<protein>
    <submittedName>
        <fullName evidence="1">Uncharacterized protein</fullName>
    </submittedName>
</protein>
<keyword evidence="2" id="KW-1185">Reference proteome</keyword>
<gene>
    <name evidence="1" type="ORF">FAZ69_18225</name>
</gene>
<evidence type="ECO:0000313" key="2">
    <source>
        <dbReference type="Proteomes" id="UP000305539"/>
    </source>
</evidence>
<dbReference type="Proteomes" id="UP000305539">
    <property type="component" value="Unassembled WGS sequence"/>
</dbReference>
<organism evidence="1 2">
    <name type="scientific">Trinickia terrae</name>
    <dbReference type="NCBI Taxonomy" id="2571161"/>
    <lineage>
        <taxon>Bacteria</taxon>
        <taxon>Pseudomonadati</taxon>
        <taxon>Pseudomonadota</taxon>
        <taxon>Betaproteobacteria</taxon>
        <taxon>Burkholderiales</taxon>
        <taxon>Burkholderiaceae</taxon>
        <taxon>Trinickia</taxon>
    </lineage>
</organism>
<dbReference type="OrthoDB" id="580741at2"/>
<comment type="caution">
    <text evidence="1">The sequence shown here is derived from an EMBL/GenBank/DDBJ whole genome shotgun (WGS) entry which is preliminary data.</text>
</comment>
<reference evidence="1 2" key="1">
    <citation type="submission" date="2019-04" db="EMBL/GenBank/DDBJ databases">
        <title>Trinickia sp. 7GSK02, isolated from subtropical forest soil.</title>
        <authorList>
            <person name="Gao Z.-H."/>
            <person name="Qiu L.-H."/>
        </authorList>
    </citation>
    <scope>NUCLEOTIDE SEQUENCE [LARGE SCALE GENOMIC DNA]</scope>
    <source>
        <strain evidence="1 2">7GSK02</strain>
    </source>
</reference>
<accession>A0A4V5PJQ2</accession>
<name>A0A4V5PJQ2_9BURK</name>
<evidence type="ECO:0000313" key="1">
    <source>
        <dbReference type="EMBL" id="TKC87270.1"/>
    </source>
</evidence>
<proteinExistence type="predicted"/>
<sequence length="1217" mass="126026">MTDPTVLYLQIADPEGNPTALYETRQAGSVGWAGYLVTAAVDSLPPTIGLTDSLTGPYDGAYIFCVERPAILDSDPAGFAQQLNTYIRSSITTNRAFFWLQSSEAPYFGTFANYGFQFGQNFNSWVVNTNMNAVIGANLIFNVQNSLNLSVDEANAQLVLSYPVLTNPLVNLQTGTTIIAQATNVRMQVPVAGTSTGCGVFNASLSTATFFAAAPKGLPQGLQYAYLADSADQTLFFPVFSIEGMPATLETQFSMDPSDPVNTVLDAAALAAGCLRSGMVLSGKPALPGGYVTQQGNAVTLTPVGAGAGDVTPPAQAGGFACASLSPVASAPGSRNVYMAPAGTYGVSTASVPDGANLGLLGGLFGSEGIVFPSYQAAAPQNSLLCFVPSQPAYAPSFPYQPASLQQSGSGSLQADRLTGVYETAWATVLAPGGTATIYRAEPEGSPLYGVPAGAQQDASPPILTSAPPVLPFTGSTGAPFPLIPYSLTPDAAAAAETMTNYESQIVAPTRKQIITAQAQETLLARASVRSGARLAAEDGDAPPYQYSTSPQGFLVTSDAATGAYLNVLLGQSLDDAGGYLPFSFSQPISDPLESAFQTNQLFLVAVNPANLGTFDSTSEIAGWTFSAPVGQGVSASSYSNVLILKFCSGALTERVKNPNLWTEPQSFSLVAGTAESAASIAYAGLAQWLQAYLDAAIAKADSGDSSAPFYRNFADLVQDPGWNGVIVLNATLSESDLPDEIAGLAAGIDFSEFSAHHFGFTVSRVLADPSAVPPLSMQGESSFFGLIDYEQPSYAQNLANGVNPEVPVSVSVSGDFQFTVLQLQSLFVNSRLANFQSRVQLSVSKLFGSSVTQTVSNAAPGVASGSPMPVNAIVLDGSYVAQSGGDSTAGSYVFQQTQTTVFQTNSNALQAVAFNHVQFNTLSSDSVSTVSRFIVWGKFDFVSLSANDGSPFDVLSFGSVPDTPALQLGAGLAFSNLTITLSSPNATPNVQSFAVSTSNLGYDLASSTARAGSLFPNFGLQLKSFISSAPNETPATYGFLPASSSLNLTTLGDSWQGVVYRVTMGGPGALASAAGFDSELLLAWSASAAAGKSAYSVFIGLSLPGASPGAKLFSLQGVFKVAVGSIALIRQKVEGSSDYGYCLRLSDIGLKILGIAKLPPDATIQFFLFGDPGNTGSLGWYAAWVTNDSAGDNANASLERLPLSASLLAPVSGDRE</sequence>
<dbReference type="RefSeq" id="WP_136896479.1">
    <property type="nucleotide sequence ID" value="NZ_SWJE01000009.1"/>
</dbReference>
<dbReference type="EMBL" id="SWJE01000009">
    <property type="protein sequence ID" value="TKC87270.1"/>
    <property type="molecule type" value="Genomic_DNA"/>
</dbReference>
<dbReference type="AlphaFoldDB" id="A0A4V5PJQ2"/>